<feature type="binding site" evidence="11">
    <location>
        <begin position="129"/>
        <end position="136"/>
    </location>
    <ligand>
        <name>ATP</name>
        <dbReference type="ChEBI" id="CHEBI:30616"/>
    </ligand>
</feature>
<feature type="compositionally biased region" description="Low complexity" evidence="14">
    <location>
        <begin position="902"/>
        <end position="913"/>
    </location>
</feature>
<dbReference type="GO" id="GO:0005634">
    <property type="term" value="C:nucleus"/>
    <property type="evidence" value="ECO:0007669"/>
    <property type="project" value="UniProtKB-SubCell"/>
</dbReference>
<dbReference type="GO" id="GO:0003777">
    <property type="term" value="F:microtubule motor activity"/>
    <property type="evidence" value="ECO:0007669"/>
    <property type="project" value="InterPro"/>
</dbReference>
<protein>
    <recommendedName>
        <fullName evidence="12">Kinesin-like protein</fullName>
    </recommendedName>
</protein>
<keyword evidence="3" id="KW-0963">Cytoplasm</keyword>
<evidence type="ECO:0000313" key="17">
    <source>
        <dbReference type="RefSeq" id="XP_031562246.1"/>
    </source>
</evidence>
<dbReference type="PANTHER" id="PTHR47968">
    <property type="entry name" value="CENTROMERE PROTEIN E"/>
    <property type="match status" value="1"/>
</dbReference>
<feature type="coiled-coil region" evidence="13">
    <location>
        <begin position="485"/>
        <end position="533"/>
    </location>
</feature>
<evidence type="ECO:0000256" key="3">
    <source>
        <dbReference type="ARBA" id="ARBA00022490"/>
    </source>
</evidence>
<evidence type="ECO:0000256" key="4">
    <source>
        <dbReference type="ARBA" id="ARBA00022701"/>
    </source>
</evidence>
<evidence type="ECO:0000256" key="8">
    <source>
        <dbReference type="ARBA" id="ARBA00023175"/>
    </source>
</evidence>
<feature type="region of interest" description="Disordered" evidence="14">
    <location>
        <begin position="1"/>
        <end position="23"/>
    </location>
</feature>
<feature type="region of interest" description="Disordered" evidence="14">
    <location>
        <begin position="746"/>
        <end position="775"/>
    </location>
</feature>
<evidence type="ECO:0000256" key="13">
    <source>
        <dbReference type="SAM" id="Coils"/>
    </source>
</evidence>
<keyword evidence="4 12" id="KW-0493">Microtubule</keyword>
<dbReference type="InterPro" id="IPR036961">
    <property type="entry name" value="Kinesin_motor_dom_sf"/>
</dbReference>
<keyword evidence="7 13" id="KW-0175">Coiled coil</keyword>
<reference evidence="17" key="1">
    <citation type="submission" date="2025-08" db="UniProtKB">
        <authorList>
            <consortium name="RefSeq"/>
        </authorList>
    </citation>
    <scope>IDENTIFICATION</scope>
    <source>
        <tissue evidence="17">Tentacle</tissue>
    </source>
</reference>
<dbReference type="CDD" id="cd01370">
    <property type="entry name" value="KISc_KIP3_like"/>
    <property type="match status" value="1"/>
</dbReference>
<name>A0A6P8I458_ACTTE</name>
<keyword evidence="8 11" id="KW-0505">Motor protein</keyword>
<accession>A0A6P8I458</accession>
<dbReference type="FunCoup" id="A0A6P8I458">
    <property type="interactions" value="1072"/>
</dbReference>
<dbReference type="PROSITE" id="PS50067">
    <property type="entry name" value="KINESIN_MOTOR_2"/>
    <property type="match status" value="1"/>
</dbReference>
<gene>
    <name evidence="17" type="primary">LOC116298042</name>
</gene>
<feature type="compositionally biased region" description="Polar residues" evidence="14">
    <location>
        <begin position="1"/>
        <end position="10"/>
    </location>
</feature>
<dbReference type="Proteomes" id="UP000515163">
    <property type="component" value="Unplaced"/>
</dbReference>
<keyword evidence="6 11" id="KW-0067">ATP-binding</keyword>
<comment type="similarity">
    <text evidence="11 12">Belongs to the TRAFAC class myosin-kinesin ATPase superfamily. Kinesin family.</text>
</comment>
<dbReference type="Pfam" id="PF00225">
    <property type="entry name" value="Kinesin"/>
    <property type="match status" value="1"/>
</dbReference>
<dbReference type="SMART" id="SM00129">
    <property type="entry name" value="KISc"/>
    <property type="match status" value="1"/>
</dbReference>
<keyword evidence="10" id="KW-0539">Nucleus</keyword>
<dbReference type="Gene3D" id="3.40.850.10">
    <property type="entry name" value="Kinesin motor domain"/>
    <property type="match status" value="1"/>
</dbReference>
<evidence type="ECO:0000256" key="10">
    <source>
        <dbReference type="ARBA" id="ARBA00023242"/>
    </source>
</evidence>
<dbReference type="OrthoDB" id="3176171at2759"/>
<dbReference type="GeneID" id="116298042"/>
<proteinExistence type="inferred from homology"/>
<keyword evidence="9" id="KW-0206">Cytoskeleton</keyword>
<evidence type="ECO:0000256" key="7">
    <source>
        <dbReference type="ARBA" id="ARBA00023054"/>
    </source>
</evidence>
<feature type="coiled-coil region" evidence="13">
    <location>
        <begin position="386"/>
        <end position="413"/>
    </location>
</feature>
<keyword evidence="5 11" id="KW-0547">Nucleotide-binding</keyword>
<keyword evidence="16" id="KW-1185">Reference proteome</keyword>
<dbReference type="GO" id="GO:0007018">
    <property type="term" value="P:microtubule-based movement"/>
    <property type="evidence" value="ECO:0007669"/>
    <property type="project" value="InterPro"/>
</dbReference>
<evidence type="ECO:0000256" key="11">
    <source>
        <dbReference type="PROSITE-ProRule" id="PRU00283"/>
    </source>
</evidence>
<evidence type="ECO:0000313" key="16">
    <source>
        <dbReference type="Proteomes" id="UP000515163"/>
    </source>
</evidence>
<evidence type="ECO:0000256" key="6">
    <source>
        <dbReference type="ARBA" id="ARBA00022840"/>
    </source>
</evidence>
<sequence>MVSSSRNPTSLKAKGGEKHNEQSSNMKVVIRVRPLNELENTEANGSVIRVMDQNVLVFDPNEDCEAMNFPGSFKEKRRSLLQRRRRDLRFIFDRVFNENSTTTEVFEHTTKNIIDGVLNGYNCTVFAYGATGAGKTHTMLGNTETPGVVFLTMMDLYQRIEELKDEKTCDVAVSYLEVYNETIRDLLLPGPPLAVREDPARGVCVSGLTLHKPRTAQELLGMLEFGNNNRTQHPTDANAQSSRSHAVFQVFVRQKDRTAGLQANVRLAKMSLIDLAGSERAHVSTNRGARFREGANINKSLLALGNCINALADKENKAGHIPYRNSKLTRLLKDSLGGNCRTVMIAAISPSRLSYEDTYNTLKYADRAKSIKVKLSKNVVSVDWHVSRYAKIVDELRTEIIELKDKLSRYEEAGMATKTPLKNDKRLQMDSLKTTFQSIMSERAMIKRDMVDIEAAQRDLLIKAYRKERNLERIQLLCLDGEQRETAVKTQKKKLETRIMEAKQKLKQNTESLDQVIAEMKGVAETSKELEEDFLRCQASSKMELECAELRRQCRYFKKFTHAQEKDAQNTERILAKVLTAFKNQFFLIKGAGLATREIDNEYDSIVKLVTGGREVSWADVSENDNLDLSALHSITNDATLIETTKFDTPTTTIFTTLHKKSNLKPMTPRNISRAVVTPINPVANSNQNSPEIDDPRVSLNQAFEAATTRTTTTPLLPQRGNMNEKAMMGENARSTSVKSLLLTPLRGQGDRPSSATPICDMHGSVTGNATTEGAKKHTTKIKAAWMDLPNRTHSSTSIVGSSSGELSISAFLTASNTPKRVPTTDIMTPLREISVNNRNTTQQNNHSGVPSSLETPSKQAKLTEKAPHKYGGKPPTSMMPKRMASSKENLYPKTKTLRKATSTNNLNTNNSSKVQRHVNGLKRAISSSVLNRPRNFAPRSTQETSKRDRPRWQ</sequence>
<evidence type="ECO:0000256" key="5">
    <source>
        <dbReference type="ARBA" id="ARBA00022741"/>
    </source>
</evidence>
<dbReference type="GO" id="GO:0005874">
    <property type="term" value="C:microtubule"/>
    <property type="evidence" value="ECO:0007669"/>
    <property type="project" value="UniProtKB-KW"/>
</dbReference>
<evidence type="ECO:0000256" key="1">
    <source>
        <dbReference type="ARBA" id="ARBA00004123"/>
    </source>
</evidence>
<feature type="compositionally biased region" description="Basic and acidic residues" evidence="14">
    <location>
        <begin position="945"/>
        <end position="954"/>
    </location>
</feature>
<dbReference type="InterPro" id="IPR019821">
    <property type="entry name" value="Kinesin_motor_CS"/>
</dbReference>
<dbReference type="GO" id="GO:0008017">
    <property type="term" value="F:microtubule binding"/>
    <property type="evidence" value="ECO:0007669"/>
    <property type="project" value="InterPro"/>
</dbReference>
<dbReference type="InterPro" id="IPR027417">
    <property type="entry name" value="P-loop_NTPase"/>
</dbReference>
<dbReference type="RefSeq" id="XP_031562246.1">
    <property type="nucleotide sequence ID" value="XM_031706386.1"/>
</dbReference>
<evidence type="ECO:0000259" key="15">
    <source>
        <dbReference type="PROSITE" id="PS50067"/>
    </source>
</evidence>
<dbReference type="AlphaFoldDB" id="A0A6P8I458"/>
<comment type="subcellular location">
    <subcellularLocation>
        <location evidence="2">Cytoplasm</location>
        <location evidence="2">Cytoskeleton</location>
    </subcellularLocation>
    <subcellularLocation>
        <location evidence="1">Nucleus</location>
    </subcellularLocation>
</comment>
<evidence type="ECO:0000256" key="2">
    <source>
        <dbReference type="ARBA" id="ARBA00004245"/>
    </source>
</evidence>
<dbReference type="SUPFAM" id="SSF52540">
    <property type="entry name" value="P-loop containing nucleoside triphosphate hydrolases"/>
    <property type="match status" value="1"/>
</dbReference>
<dbReference type="PRINTS" id="PR00380">
    <property type="entry name" value="KINESINHEAVY"/>
</dbReference>
<evidence type="ECO:0000256" key="12">
    <source>
        <dbReference type="RuleBase" id="RU000394"/>
    </source>
</evidence>
<dbReference type="InterPro" id="IPR001752">
    <property type="entry name" value="Kinesin_motor_dom"/>
</dbReference>
<evidence type="ECO:0000256" key="14">
    <source>
        <dbReference type="SAM" id="MobiDB-lite"/>
    </source>
</evidence>
<dbReference type="PANTHER" id="PTHR47968:SF65">
    <property type="entry name" value="KINESIN MOTOR DOMAIN-CONTAINING PROTEIN"/>
    <property type="match status" value="1"/>
</dbReference>
<dbReference type="FunFam" id="3.40.850.10:FF:000027">
    <property type="entry name" value="Kinesin-like protein"/>
    <property type="match status" value="1"/>
</dbReference>
<dbReference type="KEGG" id="aten:116298042"/>
<feature type="region of interest" description="Disordered" evidence="14">
    <location>
        <begin position="836"/>
        <end position="954"/>
    </location>
</feature>
<dbReference type="GO" id="GO:0005524">
    <property type="term" value="F:ATP binding"/>
    <property type="evidence" value="ECO:0007669"/>
    <property type="project" value="UniProtKB-UniRule"/>
</dbReference>
<evidence type="ECO:0000256" key="9">
    <source>
        <dbReference type="ARBA" id="ARBA00023212"/>
    </source>
</evidence>
<organism evidence="16 17">
    <name type="scientific">Actinia tenebrosa</name>
    <name type="common">Australian red waratah sea anemone</name>
    <dbReference type="NCBI Taxonomy" id="6105"/>
    <lineage>
        <taxon>Eukaryota</taxon>
        <taxon>Metazoa</taxon>
        <taxon>Cnidaria</taxon>
        <taxon>Anthozoa</taxon>
        <taxon>Hexacorallia</taxon>
        <taxon>Actiniaria</taxon>
        <taxon>Actiniidae</taxon>
        <taxon>Actinia</taxon>
    </lineage>
</organism>
<feature type="compositionally biased region" description="Polar residues" evidence="14">
    <location>
        <begin position="836"/>
        <end position="861"/>
    </location>
</feature>
<dbReference type="PROSITE" id="PS00411">
    <property type="entry name" value="KINESIN_MOTOR_1"/>
    <property type="match status" value="1"/>
</dbReference>
<dbReference type="InParanoid" id="A0A6P8I458"/>
<dbReference type="InterPro" id="IPR027640">
    <property type="entry name" value="Kinesin-like_fam"/>
</dbReference>
<feature type="domain" description="Kinesin motor" evidence="15">
    <location>
        <begin position="25"/>
        <end position="371"/>
    </location>
</feature>